<evidence type="ECO:0000259" key="5">
    <source>
        <dbReference type="PROSITE" id="PS50931"/>
    </source>
</evidence>
<keyword evidence="3" id="KW-0238">DNA-binding</keyword>
<protein>
    <submittedName>
        <fullName evidence="6">LysR family transcriptional regulator</fullName>
    </submittedName>
</protein>
<reference evidence="6 7" key="1">
    <citation type="journal article" date="2012" name="J. Bacteriol.">
        <title>Genome sequence of the pathogenic Herbaspirillum seropedicae strain Os34, isolated from rice roots.</title>
        <authorList>
            <person name="Ye W."/>
            <person name="Ye S."/>
            <person name="Liu J."/>
            <person name="Chang S."/>
            <person name="Chen M."/>
            <person name="Zhu B."/>
            <person name="Guo L."/>
            <person name="An Q."/>
        </authorList>
    </citation>
    <scope>NUCLEOTIDE SEQUENCE [LARGE SCALE GENOMIC DNA]</scope>
    <source>
        <strain evidence="6 7">Os34</strain>
    </source>
</reference>
<dbReference type="PANTHER" id="PTHR30427">
    <property type="entry name" value="TRANSCRIPTIONAL ACTIVATOR PROTEIN LYSR"/>
    <property type="match status" value="1"/>
</dbReference>
<comment type="similarity">
    <text evidence="1">Belongs to the LysR transcriptional regulatory family.</text>
</comment>
<dbReference type="SUPFAM" id="SSF53850">
    <property type="entry name" value="Periplasmic binding protein-like II"/>
    <property type="match status" value="1"/>
</dbReference>
<dbReference type="InterPro" id="IPR000847">
    <property type="entry name" value="LysR_HTH_N"/>
</dbReference>
<dbReference type="Gene3D" id="3.40.190.290">
    <property type="match status" value="1"/>
</dbReference>
<dbReference type="Pfam" id="PF03466">
    <property type="entry name" value="LysR_substrate"/>
    <property type="match status" value="1"/>
</dbReference>
<proteinExistence type="inferred from homology"/>
<dbReference type="GO" id="GO:0043565">
    <property type="term" value="F:sequence-specific DNA binding"/>
    <property type="evidence" value="ECO:0007669"/>
    <property type="project" value="TreeGrafter"/>
</dbReference>
<dbReference type="Pfam" id="PF00126">
    <property type="entry name" value="HTH_1"/>
    <property type="match status" value="1"/>
</dbReference>
<feature type="domain" description="HTH lysR-type" evidence="5">
    <location>
        <begin position="1"/>
        <end position="58"/>
    </location>
</feature>
<dbReference type="InterPro" id="IPR005119">
    <property type="entry name" value="LysR_subst-bd"/>
</dbReference>
<dbReference type="InterPro" id="IPR037424">
    <property type="entry name" value="NocR_PBP2"/>
</dbReference>
<keyword evidence="4" id="KW-0804">Transcription</keyword>
<keyword evidence="2" id="KW-0805">Transcription regulation</keyword>
<dbReference type="SUPFAM" id="SSF46785">
    <property type="entry name" value="Winged helix' DNA-binding domain"/>
    <property type="match status" value="1"/>
</dbReference>
<sequence length="297" mass="32625">MNLRQIEAFYSVMRTGTVVGAAQMMSVTQPAVSRAIAHLEIRIGYDLFERRGRKLVATPEAQALYAELEPIYGNLDRIAQVAHDIGHQRAGALRIATLPALSQSLVPRTVARFAAARPQVSVFVQTLPSRQIAEMVATKQFDIGIVELPLSQPSISIEPLEPLERALVLPVGHRLARRKRVSLKELDGERMILLSQHSYMRYQIDDVLSKLRVSVQVAMETPNSLVACALVAEGAGITLVSRITAEPFAGSGVVIRPVVEELDTRCAIIFPYPGKRLALAETFAADLRDELRRSQGG</sequence>
<name>A0A6M3ZXY9_9BURK</name>
<dbReference type="EMBL" id="CP008956">
    <property type="protein sequence ID" value="QJQ03478.1"/>
    <property type="molecule type" value="Genomic_DNA"/>
</dbReference>
<dbReference type="InterPro" id="IPR036388">
    <property type="entry name" value="WH-like_DNA-bd_sf"/>
</dbReference>
<dbReference type="PRINTS" id="PR00039">
    <property type="entry name" value="HTHLYSR"/>
</dbReference>
<dbReference type="AlphaFoldDB" id="A0A6M3ZXY9"/>
<gene>
    <name evidence="6" type="ORF">C798_25545</name>
</gene>
<organism evidence="6 7">
    <name type="scientific">Herbaspirillum rubrisubalbicans Os34</name>
    <dbReference type="NCBI Taxonomy" id="1235827"/>
    <lineage>
        <taxon>Bacteria</taxon>
        <taxon>Pseudomonadati</taxon>
        <taxon>Pseudomonadota</taxon>
        <taxon>Betaproteobacteria</taxon>
        <taxon>Burkholderiales</taxon>
        <taxon>Oxalobacteraceae</taxon>
        <taxon>Herbaspirillum</taxon>
    </lineage>
</organism>
<dbReference type="RefSeq" id="WP_017449896.1">
    <property type="nucleotide sequence ID" value="NZ_CP008956.1"/>
</dbReference>
<evidence type="ECO:0000256" key="1">
    <source>
        <dbReference type="ARBA" id="ARBA00009437"/>
    </source>
</evidence>
<dbReference type="Proteomes" id="UP000501648">
    <property type="component" value="Chromosome"/>
</dbReference>
<evidence type="ECO:0000256" key="3">
    <source>
        <dbReference type="ARBA" id="ARBA00023125"/>
    </source>
</evidence>
<evidence type="ECO:0000313" key="6">
    <source>
        <dbReference type="EMBL" id="QJQ03478.1"/>
    </source>
</evidence>
<accession>A0A6M3ZXY9</accession>
<dbReference type="PANTHER" id="PTHR30427:SF1">
    <property type="entry name" value="TRANSCRIPTIONAL ACTIVATOR PROTEIN LYSR"/>
    <property type="match status" value="1"/>
</dbReference>
<evidence type="ECO:0000256" key="2">
    <source>
        <dbReference type="ARBA" id="ARBA00023015"/>
    </source>
</evidence>
<dbReference type="GO" id="GO:0010628">
    <property type="term" value="P:positive regulation of gene expression"/>
    <property type="evidence" value="ECO:0007669"/>
    <property type="project" value="TreeGrafter"/>
</dbReference>
<dbReference type="GO" id="GO:0003700">
    <property type="term" value="F:DNA-binding transcription factor activity"/>
    <property type="evidence" value="ECO:0007669"/>
    <property type="project" value="InterPro"/>
</dbReference>
<dbReference type="PROSITE" id="PS50931">
    <property type="entry name" value="HTH_LYSR"/>
    <property type="match status" value="1"/>
</dbReference>
<evidence type="ECO:0000313" key="7">
    <source>
        <dbReference type="Proteomes" id="UP000501648"/>
    </source>
</evidence>
<evidence type="ECO:0000256" key="4">
    <source>
        <dbReference type="ARBA" id="ARBA00023163"/>
    </source>
</evidence>
<dbReference type="CDD" id="cd08415">
    <property type="entry name" value="PBP2_LysR_opines_like"/>
    <property type="match status" value="1"/>
</dbReference>
<dbReference type="InterPro" id="IPR036390">
    <property type="entry name" value="WH_DNA-bd_sf"/>
</dbReference>
<dbReference type="Gene3D" id="1.10.10.10">
    <property type="entry name" value="Winged helix-like DNA-binding domain superfamily/Winged helix DNA-binding domain"/>
    <property type="match status" value="1"/>
</dbReference>